<dbReference type="Gene3D" id="1.20.58.190">
    <property type="entry name" value="Translin, domain 1"/>
    <property type="match status" value="1"/>
</dbReference>
<evidence type="ECO:0000259" key="7">
    <source>
        <dbReference type="Pfam" id="PF07933"/>
    </source>
</evidence>
<comment type="similarity">
    <text evidence="3">Belongs to the translin family.</text>
</comment>
<dbReference type="SUPFAM" id="SSF50729">
    <property type="entry name" value="PH domain-like"/>
    <property type="match status" value="2"/>
</dbReference>
<dbReference type="InterPro" id="IPR016068">
    <property type="entry name" value="Translin_N"/>
</dbReference>
<reference evidence="8 9" key="1">
    <citation type="submission" date="2020-11" db="EMBL/GenBank/DDBJ databases">
        <title>Kefir isolates.</title>
        <authorList>
            <person name="Marcisauskas S."/>
            <person name="Kim Y."/>
            <person name="Blasche S."/>
        </authorList>
    </citation>
    <scope>NUCLEOTIDE SEQUENCE [LARGE SCALE GENOMIC DNA]</scope>
    <source>
        <strain evidence="8 9">KR</strain>
    </source>
</reference>
<dbReference type="AlphaFoldDB" id="A0A9P6VWF1"/>
<gene>
    <name evidence="8" type="ORF">C6P46_006910</name>
</gene>
<dbReference type="CDD" id="cd13228">
    <property type="entry name" value="PHear_NECAP"/>
    <property type="match status" value="1"/>
</dbReference>
<name>A0A9P6VWF1_RHOMI</name>
<dbReference type="PANTHER" id="PTHR12847:SF9">
    <property type="entry name" value="NECAP-LIKE PROTEIN CG9132"/>
    <property type="match status" value="1"/>
</dbReference>
<keyword evidence="5" id="KW-0539">Nucleus</keyword>
<feature type="region of interest" description="Disordered" evidence="6">
    <location>
        <begin position="441"/>
        <end position="461"/>
    </location>
</feature>
<sequence>MDDYESVLFVSRDVYVYQIPPRTSNAGYRAAEWGEMYAPRLAYKALHPASGRAERANTSLEPPAAPRQASLYRAAYPQTATEADSAHTFTCTHRSEPMWRGRLRVIEKGSEVPTSCYINLEDANTGELFAQSPYKPTKANPNGGCEAVLDSSRYFVLTVVDATSGQKAYVGMGFPERTESFDFNVALQNPPKLVPEAPSSRSTGSASSSSAALVPSQDFTLKAGETISIKLGGVSTKKKVDPAASKTGGAGGGLGGGGLGGFMLPPPPPAPPQVRPVFAQALGVLGTTLERPSPNDASMTTTEAPVPVPATRADRLLAQFTSFRSELDAHQAQRERIVKLSRDVTALSKQLIFALHRVGTGRTMESVFREAEGKFKDLRGLFEKLQGEIRAEQVYMLQLEGFTFFYYLQHHSLPTLEEAQASLLPPPPAVPTPLPVSAETAAAVSSDTTISTGAPTSDAESSTAQLAEQELAGAAAAPAYYVHVTVDDYLGGVADLTGELMRLAIASVGKNLHASLSAPATTAAATGGRTGENDNGGADFANIDRIGKLVREIKGQMDPLAVHARWLPKKLTVLDQSLAKIENASYNLRIRGAEYKDSPAMLQALARKMAESGGGGGGGGADRRGGDEIEASA</sequence>
<dbReference type="SUPFAM" id="SSF74784">
    <property type="entry name" value="Translin"/>
    <property type="match status" value="1"/>
</dbReference>
<dbReference type="EMBL" id="PUHQ01000090">
    <property type="protein sequence ID" value="KAG0656889.1"/>
    <property type="molecule type" value="Genomic_DNA"/>
</dbReference>
<evidence type="ECO:0000256" key="5">
    <source>
        <dbReference type="ARBA" id="ARBA00023242"/>
    </source>
</evidence>
<dbReference type="InterPro" id="IPR036081">
    <property type="entry name" value="Translin_sf"/>
</dbReference>
<feature type="compositionally biased region" description="Polar residues" evidence="6">
    <location>
        <begin position="443"/>
        <end position="461"/>
    </location>
</feature>
<dbReference type="Pfam" id="PF07933">
    <property type="entry name" value="DUF1681"/>
    <property type="match status" value="2"/>
</dbReference>
<dbReference type="Proteomes" id="UP000777482">
    <property type="component" value="Unassembled WGS sequence"/>
</dbReference>
<evidence type="ECO:0000313" key="9">
    <source>
        <dbReference type="Proteomes" id="UP000777482"/>
    </source>
</evidence>
<accession>A0A9P6VWF1</accession>
<comment type="subcellular location">
    <subcellularLocation>
        <location evidence="2">Cytoplasm</location>
    </subcellularLocation>
    <subcellularLocation>
        <location evidence="1">Nucleus</location>
    </subcellularLocation>
</comment>
<proteinExistence type="inferred from homology"/>
<evidence type="ECO:0000256" key="2">
    <source>
        <dbReference type="ARBA" id="ARBA00004496"/>
    </source>
</evidence>
<feature type="region of interest" description="Disordered" evidence="6">
    <location>
        <begin position="608"/>
        <end position="633"/>
    </location>
</feature>
<protein>
    <recommendedName>
        <fullName evidence="7">NECAP PHear domain-containing protein</fullName>
    </recommendedName>
</protein>
<feature type="domain" description="NECAP PHear" evidence="7">
    <location>
        <begin position="4"/>
        <end position="35"/>
    </location>
</feature>
<keyword evidence="9" id="KW-1185">Reference proteome</keyword>
<evidence type="ECO:0000313" key="8">
    <source>
        <dbReference type="EMBL" id="KAG0656889.1"/>
    </source>
</evidence>
<evidence type="ECO:0000256" key="4">
    <source>
        <dbReference type="ARBA" id="ARBA00022490"/>
    </source>
</evidence>
<organism evidence="8 9">
    <name type="scientific">Rhodotorula mucilaginosa</name>
    <name type="common">Yeast</name>
    <name type="synonym">Rhodotorula rubra</name>
    <dbReference type="NCBI Taxonomy" id="5537"/>
    <lineage>
        <taxon>Eukaryota</taxon>
        <taxon>Fungi</taxon>
        <taxon>Dikarya</taxon>
        <taxon>Basidiomycota</taxon>
        <taxon>Pucciniomycotina</taxon>
        <taxon>Microbotryomycetes</taxon>
        <taxon>Sporidiobolales</taxon>
        <taxon>Sporidiobolaceae</taxon>
        <taxon>Rhodotorula</taxon>
    </lineage>
</organism>
<dbReference type="GO" id="GO:0030125">
    <property type="term" value="C:clathrin vesicle coat"/>
    <property type="evidence" value="ECO:0007669"/>
    <property type="project" value="TreeGrafter"/>
</dbReference>
<dbReference type="InterPro" id="IPR011993">
    <property type="entry name" value="PH-like_dom_sf"/>
</dbReference>
<dbReference type="InterPro" id="IPR002848">
    <property type="entry name" value="Translin_fam"/>
</dbReference>
<evidence type="ECO:0000256" key="1">
    <source>
        <dbReference type="ARBA" id="ARBA00004123"/>
    </source>
</evidence>
<dbReference type="CDD" id="cd14820">
    <property type="entry name" value="TRAX"/>
    <property type="match status" value="1"/>
</dbReference>
<dbReference type="GO" id="GO:0005634">
    <property type="term" value="C:nucleus"/>
    <property type="evidence" value="ECO:0007669"/>
    <property type="project" value="UniProtKB-SubCell"/>
</dbReference>
<dbReference type="PANTHER" id="PTHR12847">
    <property type="entry name" value="ATP-BINDING CASSETTE ABC TRANSPORTER-RELATED"/>
    <property type="match status" value="1"/>
</dbReference>
<dbReference type="Pfam" id="PF01997">
    <property type="entry name" value="Translin"/>
    <property type="match status" value="1"/>
</dbReference>
<feature type="region of interest" description="Disordered" evidence="6">
    <location>
        <begin position="192"/>
        <end position="213"/>
    </location>
</feature>
<dbReference type="OrthoDB" id="31005at2759"/>
<dbReference type="Gene3D" id="1.20.58.200">
    <property type="entry name" value="Translin, domain 2"/>
    <property type="match status" value="1"/>
</dbReference>
<dbReference type="GO" id="GO:0043565">
    <property type="term" value="F:sequence-specific DNA binding"/>
    <property type="evidence" value="ECO:0007669"/>
    <property type="project" value="InterPro"/>
</dbReference>
<keyword evidence="4" id="KW-0963">Cytoplasm</keyword>
<dbReference type="GO" id="GO:0006897">
    <property type="term" value="P:endocytosis"/>
    <property type="evidence" value="ECO:0007669"/>
    <property type="project" value="InterPro"/>
</dbReference>
<dbReference type="InterPro" id="IPR016069">
    <property type="entry name" value="Translin_C"/>
</dbReference>
<feature type="domain" description="NECAP PHear" evidence="7">
    <location>
        <begin position="69"/>
        <end position="232"/>
    </location>
</feature>
<dbReference type="InterPro" id="IPR012466">
    <property type="entry name" value="NECAP_PHear"/>
</dbReference>
<feature type="compositionally biased region" description="Low complexity" evidence="6">
    <location>
        <begin position="197"/>
        <end position="212"/>
    </location>
</feature>
<comment type="caution">
    <text evidence="8">The sequence shown here is derived from an EMBL/GenBank/DDBJ whole genome shotgun (WGS) entry which is preliminary data.</text>
</comment>
<evidence type="ECO:0000256" key="6">
    <source>
        <dbReference type="SAM" id="MobiDB-lite"/>
    </source>
</evidence>
<dbReference type="Gene3D" id="2.30.29.30">
    <property type="entry name" value="Pleckstrin-homology domain (PH domain)/Phosphotyrosine-binding domain (PTB)"/>
    <property type="match status" value="1"/>
</dbReference>
<evidence type="ECO:0000256" key="3">
    <source>
        <dbReference type="ARBA" id="ARBA00005902"/>
    </source>
</evidence>